<dbReference type="Gene3D" id="1.20.1250.20">
    <property type="entry name" value="MFS general substrate transporter like domains"/>
    <property type="match status" value="1"/>
</dbReference>
<sequence length="558" mass="61383">MIYTSILSGNPITLTKPSLHYKSIHIFHYQIPKVTSSPKATKRSRKPNTHLMNLITTTPNQVLLKNKNKKKKKRGNEKITDSSQLGSQQMLGLCGFGYWVQGFRCFSWLALNFHMAHNLNLHPSTLQLVQNSANLPMVAKPLYGALSDAFYIGGAHRIPYISIGGLLAHLFFRFPFSVNVLSWGALALIPGAGEVLPTLLSFVLLGNLGASITEVAKDALVAEYAQKHKIGGLQSYAFMALATGGILGNLFGGFFLTRTEQPKIMFLLFTLLLSFQLAISFATREDSLGLSQPSDQNGVRKSISEDISKRFSNFVTAVSEESIYRPLIWIVASITIVPILSGTTFCYQIQFLNINPSVIGMSKVIGQLMLLSAAVLYDRYWKNVSTRKLVGMVQIVYATSLLLDLVLVKQLNLKLGIPNEIYVLCFSSLAETVAQFKLLPFVVLFANLCPPGCEGSLTSFLASSLCLSSIVSGLLGVALASLTGITSSDYSNLPVGILLQFLAALVPLGWISFVPTSESIAEKEGKMGRSKRSRRNRRVGRVAIGFLYAYRREREYEI</sequence>
<feature type="transmembrane region" description="Helical" evidence="7">
    <location>
        <begin position="421"/>
        <end position="448"/>
    </location>
</feature>
<keyword evidence="9" id="KW-1185">Reference proteome</keyword>
<evidence type="ECO:0000256" key="4">
    <source>
        <dbReference type="ARBA" id="ARBA00022692"/>
    </source>
</evidence>
<comment type="caution">
    <text evidence="8">The sequence shown here is derived from an EMBL/GenBank/DDBJ whole genome shotgun (WGS) entry which is preliminary data.</text>
</comment>
<evidence type="ECO:0000256" key="1">
    <source>
        <dbReference type="ARBA" id="ARBA00004141"/>
    </source>
</evidence>
<evidence type="ECO:0000256" key="3">
    <source>
        <dbReference type="ARBA" id="ARBA00022448"/>
    </source>
</evidence>
<evidence type="ECO:0000256" key="2">
    <source>
        <dbReference type="ARBA" id="ARBA00007015"/>
    </source>
</evidence>
<dbReference type="NCBIfam" id="TIGR00788">
    <property type="entry name" value="fbt"/>
    <property type="match status" value="1"/>
</dbReference>
<feature type="transmembrane region" description="Helical" evidence="7">
    <location>
        <begin position="264"/>
        <end position="282"/>
    </location>
</feature>
<feature type="transmembrane region" description="Helical" evidence="7">
    <location>
        <begin position="389"/>
        <end position="409"/>
    </location>
</feature>
<dbReference type="InterPro" id="IPR039309">
    <property type="entry name" value="BT1"/>
</dbReference>
<feature type="transmembrane region" description="Helical" evidence="7">
    <location>
        <begin position="460"/>
        <end position="485"/>
    </location>
</feature>
<keyword evidence="6 7" id="KW-0472">Membrane</keyword>
<evidence type="ECO:0000256" key="5">
    <source>
        <dbReference type="ARBA" id="ARBA00022989"/>
    </source>
</evidence>
<keyword evidence="5 7" id="KW-1133">Transmembrane helix</keyword>
<feature type="transmembrane region" description="Helical" evidence="7">
    <location>
        <begin position="236"/>
        <end position="258"/>
    </location>
</feature>
<dbReference type="Pfam" id="PF03092">
    <property type="entry name" value="BT1"/>
    <property type="match status" value="1"/>
</dbReference>
<evidence type="ECO:0000256" key="6">
    <source>
        <dbReference type="ARBA" id="ARBA00023136"/>
    </source>
</evidence>
<dbReference type="PANTHER" id="PTHR31585:SF12">
    <property type="entry name" value="FOLATE-BIOPTERIN TRANSPORTER 9, CHLOROPLASTIC-RELATED"/>
    <property type="match status" value="1"/>
</dbReference>
<comment type="similarity">
    <text evidence="2">Belongs to the major facilitator superfamily. Folate-biopterin transporter (TC 2.A.71) family.</text>
</comment>
<name>A0A834YUS3_TETSI</name>
<proteinExistence type="inferred from homology"/>
<feature type="transmembrane region" description="Helical" evidence="7">
    <location>
        <begin position="327"/>
        <end position="351"/>
    </location>
</feature>
<accession>A0A834YUS3</accession>
<dbReference type="PANTHER" id="PTHR31585">
    <property type="entry name" value="FOLATE-BIOPTERIN TRANSPORTER 1, CHLOROPLASTIC"/>
    <property type="match status" value="1"/>
</dbReference>
<reference evidence="8 9" key="1">
    <citation type="submission" date="2020-04" db="EMBL/GenBank/DDBJ databases">
        <title>Plant Genome Project.</title>
        <authorList>
            <person name="Zhang R.-G."/>
        </authorList>
    </citation>
    <scope>NUCLEOTIDE SEQUENCE [LARGE SCALE GENOMIC DNA]</scope>
    <source>
        <strain evidence="8">YNK0</strain>
        <tissue evidence="8">Leaf</tissue>
    </source>
</reference>
<protein>
    <submittedName>
        <fullName evidence="8">Uncharacterized protein</fullName>
    </submittedName>
</protein>
<keyword evidence="3" id="KW-0813">Transport</keyword>
<dbReference type="GO" id="GO:0016020">
    <property type="term" value="C:membrane"/>
    <property type="evidence" value="ECO:0007669"/>
    <property type="project" value="UniProtKB-SubCell"/>
</dbReference>
<dbReference type="EMBL" id="JABCRI010000016">
    <property type="protein sequence ID" value="KAF8392122.1"/>
    <property type="molecule type" value="Genomic_DNA"/>
</dbReference>
<dbReference type="InterPro" id="IPR036259">
    <property type="entry name" value="MFS_trans_sf"/>
</dbReference>
<evidence type="ECO:0000313" key="9">
    <source>
        <dbReference type="Proteomes" id="UP000655225"/>
    </source>
</evidence>
<evidence type="ECO:0000313" key="8">
    <source>
        <dbReference type="EMBL" id="KAF8392122.1"/>
    </source>
</evidence>
<dbReference type="SUPFAM" id="SSF103473">
    <property type="entry name" value="MFS general substrate transporter"/>
    <property type="match status" value="1"/>
</dbReference>
<dbReference type="AlphaFoldDB" id="A0A834YUS3"/>
<feature type="transmembrane region" description="Helical" evidence="7">
    <location>
        <begin position="357"/>
        <end position="377"/>
    </location>
</feature>
<feature type="transmembrane region" description="Helical" evidence="7">
    <location>
        <begin position="497"/>
        <end position="521"/>
    </location>
</feature>
<dbReference type="OrthoDB" id="1923497at2759"/>
<comment type="subcellular location">
    <subcellularLocation>
        <location evidence="1">Membrane</location>
        <topology evidence="1">Multi-pass membrane protein</topology>
    </subcellularLocation>
</comment>
<dbReference type="OMA" id="TFCYQIQ"/>
<organism evidence="8 9">
    <name type="scientific">Tetracentron sinense</name>
    <name type="common">Spur-leaf</name>
    <dbReference type="NCBI Taxonomy" id="13715"/>
    <lineage>
        <taxon>Eukaryota</taxon>
        <taxon>Viridiplantae</taxon>
        <taxon>Streptophyta</taxon>
        <taxon>Embryophyta</taxon>
        <taxon>Tracheophyta</taxon>
        <taxon>Spermatophyta</taxon>
        <taxon>Magnoliopsida</taxon>
        <taxon>Trochodendrales</taxon>
        <taxon>Trochodendraceae</taxon>
        <taxon>Tetracentron</taxon>
    </lineage>
</organism>
<gene>
    <name evidence="8" type="ORF">HHK36_022464</name>
</gene>
<evidence type="ECO:0000256" key="7">
    <source>
        <dbReference type="SAM" id="Phobius"/>
    </source>
</evidence>
<keyword evidence="4 7" id="KW-0812">Transmembrane</keyword>
<dbReference type="Proteomes" id="UP000655225">
    <property type="component" value="Unassembled WGS sequence"/>
</dbReference>
<dbReference type="InterPro" id="IPR004324">
    <property type="entry name" value="FBT"/>
</dbReference>